<reference evidence="2 3" key="1">
    <citation type="submission" date="2018-09" db="EMBL/GenBank/DDBJ databases">
        <authorList>
            <person name="Grouzdev D.S."/>
            <person name="Krutkina M.S."/>
        </authorList>
    </citation>
    <scope>NUCLEOTIDE SEQUENCE [LARGE SCALE GENOMIC DNA]</scope>
    <source>
        <strain evidence="2 3">RmlP001</strain>
    </source>
</reference>
<gene>
    <name evidence="2" type="ORF">D3272_00725</name>
</gene>
<dbReference type="OrthoDB" id="9811127at2"/>
<sequence length="113" mass="12078">MGRHQRPAAPRDGHAMNHSNDAAIRARAYQLWQESGYADGSQDAHWRQAEREVAARAQAGEDRHGTDPNGTGPSGADRDGEAAASRVRPRGTPGRHSDGMSTFPSVLDPAPAK</sequence>
<evidence type="ECO:0000256" key="1">
    <source>
        <dbReference type="SAM" id="MobiDB-lite"/>
    </source>
</evidence>
<dbReference type="EMBL" id="QYBC01000001">
    <property type="protein sequence ID" value="RYB07691.1"/>
    <property type="molecule type" value="Genomic_DNA"/>
</dbReference>
<feature type="compositionally biased region" description="Basic and acidic residues" evidence="1">
    <location>
        <begin position="42"/>
        <end position="66"/>
    </location>
</feature>
<keyword evidence="3" id="KW-1185">Reference proteome</keyword>
<dbReference type="AlphaFoldDB" id="A0A4Q2RLH0"/>
<proteinExistence type="predicted"/>
<organism evidence="2 3">
    <name type="scientific">Lichenibacterium ramalinae</name>
    <dbReference type="NCBI Taxonomy" id="2316527"/>
    <lineage>
        <taxon>Bacteria</taxon>
        <taxon>Pseudomonadati</taxon>
        <taxon>Pseudomonadota</taxon>
        <taxon>Alphaproteobacteria</taxon>
        <taxon>Hyphomicrobiales</taxon>
        <taxon>Lichenihabitantaceae</taxon>
        <taxon>Lichenibacterium</taxon>
    </lineage>
</organism>
<feature type="region of interest" description="Disordered" evidence="1">
    <location>
        <begin position="1"/>
        <end position="21"/>
    </location>
</feature>
<dbReference type="Pfam" id="PF11154">
    <property type="entry name" value="DUF2934"/>
    <property type="match status" value="1"/>
</dbReference>
<dbReference type="Proteomes" id="UP000289411">
    <property type="component" value="Unassembled WGS sequence"/>
</dbReference>
<accession>A0A4Q2RLH0</accession>
<evidence type="ECO:0000313" key="3">
    <source>
        <dbReference type="Proteomes" id="UP000289411"/>
    </source>
</evidence>
<feature type="region of interest" description="Disordered" evidence="1">
    <location>
        <begin position="35"/>
        <end position="113"/>
    </location>
</feature>
<evidence type="ECO:0000313" key="2">
    <source>
        <dbReference type="EMBL" id="RYB07691.1"/>
    </source>
</evidence>
<dbReference type="InterPro" id="IPR021327">
    <property type="entry name" value="DUF2934"/>
</dbReference>
<reference evidence="2 3" key="2">
    <citation type="submission" date="2019-02" db="EMBL/GenBank/DDBJ databases">
        <title>'Lichenibacterium ramalinii' gen. nov. sp. nov., 'Lichenibacterium minor' gen. nov. sp. nov.</title>
        <authorList>
            <person name="Pankratov T."/>
        </authorList>
    </citation>
    <scope>NUCLEOTIDE SEQUENCE [LARGE SCALE GENOMIC DNA]</scope>
    <source>
        <strain evidence="2 3">RmlP001</strain>
    </source>
</reference>
<name>A0A4Q2RLH0_9HYPH</name>
<comment type="caution">
    <text evidence="2">The sequence shown here is derived from an EMBL/GenBank/DDBJ whole genome shotgun (WGS) entry which is preliminary data.</text>
</comment>
<protein>
    <submittedName>
        <fullName evidence="2">DUF2934 domain-containing protein</fullName>
    </submittedName>
</protein>